<gene>
    <name evidence="1" type="ORF">L2E82_11348</name>
</gene>
<evidence type="ECO:0000313" key="1">
    <source>
        <dbReference type="EMBL" id="KAI3781336.1"/>
    </source>
</evidence>
<protein>
    <submittedName>
        <fullName evidence="1">Uncharacterized protein</fullName>
    </submittedName>
</protein>
<evidence type="ECO:0000313" key="2">
    <source>
        <dbReference type="Proteomes" id="UP001055811"/>
    </source>
</evidence>
<name>A0ACB9GE22_CICIN</name>
<sequence length="230" mass="25638">MVEQMVSSNLSKYGLGKCPTIITTPDNPPLPPVAAKDKTVKNVQNLQNVQIPVVAAKDTTMKDMQIDDKIGPAGPLEAKSPSGGSNVNNHNLVYARRKSDGEQLGDKKRSPQKGNDDIQSFASIPVNSIIRNSENEQSMEHWNARFVQLQKYLKQCDSSNHEVYLQELRSFSPDECSRHAVELEKRAIQLVVEEGREIQRVKDLNVLGKSAGNHLLLRQPIPVFKSDKMV</sequence>
<reference evidence="1 2" key="2">
    <citation type="journal article" date="2022" name="Mol. Ecol. Resour.">
        <title>The genomes of chicory, endive, great burdock and yacon provide insights into Asteraceae paleo-polyploidization history and plant inulin production.</title>
        <authorList>
            <person name="Fan W."/>
            <person name="Wang S."/>
            <person name="Wang H."/>
            <person name="Wang A."/>
            <person name="Jiang F."/>
            <person name="Liu H."/>
            <person name="Zhao H."/>
            <person name="Xu D."/>
            <person name="Zhang Y."/>
        </authorList>
    </citation>
    <scope>NUCLEOTIDE SEQUENCE [LARGE SCALE GENOMIC DNA]</scope>
    <source>
        <strain evidence="2">cv. Punajuju</strain>
        <tissue evidence="1">Leaves</tissue>
    </source>
</reference>
<keyword evidence="2" id="KW-1185">Reference proteome</keyword>
<dbReference type="EMBL" id="CM042010">
    <property type="protein sequence ID" value="KAI3781336.1"/>
    <property type="molecule type" value="Genomic_DNA"/>
</dbReference>
<accession>A0ACB9GE22</accession>
<comment type="caution">
    <text evidence="1">The sequence shown here is derived from an EMBL/GenBank/DDBJ whole genome shotgun (WGS) entry which is preliminary data.</text>
</comment>
<dbReference type="Proteomes" id="UP001055811">
    <property type="component" value="Linkage Group LG02"/>
</dbReference>
<organism evidence="1 2">
    <name type="scientific">Cichorium intybus</name>
    <name type="common">Chicory</name>
    <dbReference type="NCBI Taxonomy" id="13427"/>
    <lineage>
        <taxon>Eukaryota</taxon>
        <taxon>Viridiplantae</taxon>
        <taxon>Streptophyta</taxon>
        <taxon>Embryophyta</taxon>
        <taxon>Tracheophyta</taxon>
        <taxon>Spermatophyta</taxon>
        <taxon>Magnoliopsida</taxon>
        <taxon>eudicotyledons</taxon>
        <taxon>Gunneridae</taxon>
        <taxon>Pentapetalae</taxon>
        <taxon>asterids</taxon>
        <taxon>campanulids</taxon>
        <taxon>Asterales</taxon>
        <taxon>Asteraceae</taxon>
        <taxon>Cichorioideae</taxon>
        <taxon>Cichorieae</taxon>
        <taxon>Cichoriinae</taxon>
        <taxon>Cichorium</taxon>
    </lineage>
</organism>
<proteinExistence type="predicted"/>
<reference evidence="2" key="1">
    <citation type="journal article" date="2022" name="Mol. Ecol. Resour.">
        <title>The genomes of chicory, endive, great burdock and yacon provide insights into Asteraceae palaeo-polyploidization history and plant inulin production.</title>
        <authorList>
            <person name="Fan W."/>
            <person name="Wang S."/>
            <person name="Wang H."/>
            <person name="Wang A."/>
            <person name="Jiang F."/>
            <person name="Liu H."/>
            <person name="Zhao H."/>
            <person name="Xu D."/>
            <person name="Zhang Y."/>
        </authorList>
    </citation>
    <scope>NUCLEOTIDE SEQUENCE [LARGE SCALE GENOMIC DNA]</scope>
    <source>
        <strain evidence="2">cv. Punajuju</strain>
    </source>
</reference>